<dbReference type="EMBL" id="BKCL01000004">
    <property type="protein sequence ID" value="GEQ97957.1"/>
    <property type="molecule type" value="Genomic_DNA"/>
</dbReference>
<sequence>MLWSGPKRDRRDQLGITAAHPAKGKGCGRDGKDTAEYQQMRGPLGT</sequence>
<feature type="region of interest" description="Disordered" evidence="1">
    <location>
        <begin position="1"/>
        <end position="46"/>
    </location>
</feature>
<dbReference type="Proteomes" id="UP000322084">
    <property type="component" value="Unassembled WGS sequence"/>
</dbReference>
<name>A0A5A7MPV3_9PROT</name>
<evidence type="ECO:0000313" key="3">
    <source>
        <dbReference type="Proteomes" id="UP000322084"/>
    </source>
</evidence>
<organism evidence="2 3">
    <name type="scientific">Iodidimonas gelatinilytica</name>
    <dbReference type="NCBI Taxonomy" id="1236966"/>
    <lineage>
        <taxon>Bacteria</taxon>
        <taxon>Pseudomonadati</taxon>
        <taxon>Pseudomonadota</taxon>
        <taxon>Alphaproteobacteria</taxon>
        <taxon>Iodidimonadales</taxon>
        <taxon>Iodidimonadaceae</taxon>
        <taxon>Iodidimonas</taxon>
    </lineage>
</organism>
<proteinExistence type="predicted"/>
<comment type="caution">
    <text evidence="2">The sequence shown here is derived from an EMBL/GenBank/DDBJ whole genome shotgun (WGS) entry which is preliminary data.</text>
</comment>
<gene>
    <name evidence="2" type="ORF">JCM17844_15940</name>
</gene>
<protein>
    <submittedName>
        <fullName evidence="2">Uncharacterized protein</fullName>
    </submittedName>
</protein>
<reference evidence="2 3" key="1">
    <citation type="submission" date="2019-09" db="EMBL/GenBank/DDBJ databases">
        <title>NBRP : Genome information of microbial organism related human and environment.</title>
        <authorList>
            <person name="Hattori M."/>
            <person name="Oshima K."/>
            <person name="Inaba H."/>
            <person name="Suda W."/>
            <person name="Sakamoto M."/>
            <person name="Iino T."/>
            <person name="Kitahara M."/>
            <person name="Oshida Y."/>
            <person name="Iida T."/>
            <person name="Kudo T."/>
            <person name="Itoh T."/>
            <person name="Ohkuma M."/>
        </authorList>
    </citation>
    <scope>NUCLEOTIDE SEQUENCE [LARGE SCALE GENOMIC DNA]</scope>
    <source>
        <strain evidence="2 3">Hi-2</strain>
    </source>
</reference>
<evidence type="ECO:0000313" key="2">
    <source>
        <dbReference type="EMBL" id="GEQ97957.1"/>
    </source>
</evidence>
<dbReference type="AlphaFoldDB" id="A0A5A7MPV3"/>
<accession>A0A5A7MPV3</accession>
<feature type="compositionally biased region" description="Basic and acidic residues" evidence="1">
    <location>
        <begin position="1"/>
        <end position="13"/>
    </location>
</feature>
<evidence type="ECO:0000256" key="1">
    <source>
        <dbReference type="SAM" id="MobiDB-lite"/>
    </source>
</evidence>